<keyword evidence="1" id="KW-0732">Signal</keyword>
<evidence type="ECO:0000313" key="4">
    <source>
        <dbReference type="Proteomes" id="UP000035860"/>
    </source>
</evidence>
<reference evidence="3 4" key="1">
    <citation type="journal article" date="2014" name="Genome Announc.">
        <title>Draft Genome Sequence of Moraxella bovoculi Strain 237T (ATCC BAA-1259T) Isolated from a Calf with Infectious Bovine Keratoconjunctivitis.</title>
        <authorList>
            <person name="Calcutt M.J."/>
            <person name="Foecking M.F."/>
            <person name="Martin N.T."/>
            <person name="Mhlanga-Mutangadura T."/>
            <person name="Reilly T.J."/>
        </authorList>
    </citation>
    <scope>NUCLEOTIDE SEQUENCE [LARGE SCALE GENOMIC DNA]</scope>
    <source>
        <strain evidence="3 4">237</strain>
    </source>
</reference>
<dbReference type="EMBL" id="AOMT01000023">
    <property type="protein sequence ID" value="KDN25042.1"/>
    <property type="molecule type" value="Genomic_DNA"/>
</dbReference>
<protein>
    <recommendedName>
        <fullName evidence="2">Surface-adhesin protein E-like domain-containing protein</fullName>
    </recommendedName>
</protein>
<proteinExistence type="predicted"/>
<evidence type="ECO:0000259" key="2">
    <source>
        <dbReference type="Pfam" id="PF16747"/>
    </source>
</evidence>
<feature type="domain" description="Surface-adhesin protein E-like" evidence="2">
    <location>
        <begin position="23"/>
        <end position="130"/>
    </location>
</feature>
<evidence type="ECO:0000313" key="3">
    <source>
        <dbReference type="EMBL" id="KDN25042.1"/>
    </source>
</evidence>
<dbReference type="AlphaFoldDB" id="A0A066UGN6"/>
<feature type="signal peptide" evidence="1">
    <location>
        <begin position="1"/>
        <end position="20"/>
    </location>
</feature>
<name>A0A066UGN6_9GAMM</name>
<comment type="caution">
    <text evidence="3">The sequence shown here is derived from an EMBL/GenBank/DDBJ whole genome shotgun (WGS) entry which is preliminary data.</text>
</comment>
<gene>
    <name evidence="3" type="ORF">MBO_05882</name>
</gene>
<dbReference type="OrthoDB" id="9869986at2"/>
<organism evidence="3 4">
    <name type="scientific">Moraxella bovoculi 237</name>
    <dbReference type="NCBI Taxonomy" id="743974"/>
    <lineage>
        <taxon>Bacteria</taxon>
        <taxon>Pseudomonadati</taxon>
        <taxon>Pseudomonadota</taxon>
        <taxon>Gammaproteobacteria</taxon>
        <taxon>Moraxellales</taxon>
        <taxon>Moraxellaceae</taxon>
        <taxon>Moraxella</taxon>
    </lineage>
</organism>
<dbReference type="RefSeq" id="WP_036365448.1">
    <property type="nucleotide sequence ID" value="NZ_AOMT01000023.1"/>
</dbReference>
<sequence length="135" mass="15991">MNFHKAIVVILFLFPNFAFSQNWMQLPAEYPDEKAIYIDTDNIKKSNPNQVIYNLKRKYNSPQQFDEHQQYHSQILTIKVNCKTKKIAVLQVNFYDKNNLVIYRHQTKKAVWQDIGKEPAINARFNFVCNYGKSS</sequence>
<dbReference type="Proteomes" id="UP000035860">
    <property type="component" value="Unassembled WGS sequence"/>
</dbReference>
<accession>A0A066UGN6</accession>
<keyword evidence="4" id="KW-1185">Reference proteome</keyword>
<dbReference type="Pfam" id="PF16747">
    <property type="entry name" value="Adhesin_E"/>
    <property type="match status" value="1"/>
</dbReference>
<dbReference type="InterPro" id="IPR031939">
    <property type="entry name" value="Adhesin_E-like"/>
</dbReference>
<feature type="chain" id="PRO_5001627197" description="Surface-adhesin protein E-like domain-containing protein" evidence="1">
    <location>
        <begin position="21"/>
        <end position="135"/>
    </location>
</feature>
<evidence type="ECO:0000256" key="1">
    <source>
        <dbReference type="SAM" id="SignalP"/>
    </source>
</evidence>